<dbReference type="Proteomes" id="UP000749559">
    <property type="component" value="Unassembled WGS sequence"/>
</dbReference>
<comment type="caution">
    <text evidence="1">The sequence shown here is derived from an EMBL/GenBank/DDBJ whole genome shotgun (WGS) entry which is preliminary data.</text>
</comment>
<proteinExistence type="predicted"/>
<reference evidence="1" key="1">
    <citation type="submission" date="2022-03" db="EMBL/GenBank/DDBJ databases">
        <authorList>
            <person name="Martin C."/>
        </authorList>
    </citation>
    <scope>NUCLEOTIDE SEQUENCE</scope>
</reference>
<keyword evidence="2" id="KW-1185">Reference proteome</keyword>
<organism evidence="1 2">
    <name type="scientific">Owenia fusiformis</name>
    <name type="common">Polychaete worm</name>
    <dbReference type="NCBI Taxonomy" id="6347"/>
    <lineage>
        <taxon>Eukaryota</taxon>
        <taxon>Metazoa</taxon>
        <taxon>Spiralia</taxon>
        <taxon>Lophotrochozoa</taxon>
        <taxon>Annelida</taxon>
        <taxon>Polychaeta</taxon>
        <taxon>Sedentaria</taxon>
        <taxon>Canalipalpata</taxon>
        <taxon>Sabellida</taxon>
        <taxon>Oweniida</taxon>
        <taxon>Oweniidae</taxon>
        <taxon>Owenia</taxon>
    </lineage>
</organism>
<evidence type="ECO:0000313" key="2">
    <source>
        <dbReference type="Proteomes" id="UP000749559"/>
    </source>
</evidence>
<name>A0A8J1UBN3_OWEFU</name>
<sequence>MEFLNFRVEVPLTMPLGHEDTGDYLVFYNTRAEVQTPLRHLNPFTEMEDLSVEVTMVRAMGSVVERDYVENLISKSSFDHPHGLLWERIHSIEDRLGEANTS</sequence>
<evidence type="ECO:0000313" key="1">
    <source>
        <dbReference type="EMBL" id="CAH1780928.1"/>
    </source>
</evidence>
<dbReference type="EMBL" id="CAIIXF020000004">
    <property type="protein sequence ID" value="CAH1780928.1"/>
    <property type="molecule type" value="Genomic_DNA"/>
</dbReference>
<gene>
    <name evidence="1" type="ORF">OFUS_LOCUS7561</name>
</gene>
<accession>A0A8J1UBN3</accession>
<protein>
    <submittedName>
        <fullName evidence="1">Uncharacterized protein</fullName>
    </submittedName>
</protein>
<dbReference type="AlphaFoldDB" id="A0A8J1UBN3"/>